<accession>A0AA39DMH9</accession>
<reference evidence="2 3" key="1">
    <citation type="journal article" date="2023" name="BMC Biotechnol.">
        <title>Vitis rotundifolia cv Carlos genome sequencing.</title>
        <authorList>
            <person name="Huff M."/>
            <person name="Hulse-Kemp A."/>
            <person name="Scheffler B."/>
            <person name="Youngblood R."/>
            <person name="Simpson S."/>
            <person name="Babiker E."/>
            <person name="Staton M."/>
        </authorList>
    </citation>
    <scope>NUCLEOTIDE SEQUENCE [LARGE SCALE GENOMIC DNA]</scope>
    <source>
        <tissue evidence="2">Leaf</tissue>
    </source>
</reference>
<dbReference type="AlphaFoldDB" id="A0AA39DMH9"/>
<organism evidence="2 3">
    <name type="scientific">Vitis rotundifolia</name>
    <name type="common">Muscadine grape</name>
    <dbReference type="NCBI Taxonomy" id="103349"/>
    <lineage>
        <taxon>Eukaryota</taxon>
        <taxon>Viridiplantae</taxon>
        <taxon>Streptophyta</taxon>
        <taxon>Embryophyta</taxon>
        <taxon>Tracheophyta</taxon>
        <taxon>Spermatophyta</taxon>
        <taxon>Magnoliopsida</taxon>
        <taxon>eudicotyledons</taxon>
        <taxon>Gunneridae</taxon>
        <taxon>Pentapetalae</taxon>
        <taxon>rosids</taxon>
        <taxon>Vitales</taxon>
        <taxon>Vitaceae</taxon>
        <taxon>Viteae</taxon>
        <taxon>Vitis</taxon>
    </lineage>
</organism>
<dbReference type="EMBL" id="JARBHA010000010">
    <property type="protein sequence ID" value="KAJ9690041.1"/>
    <property type="molecule type" value="Genomic_DNA"/>
</dbReference>
<comment type="caution">
    <text evidence="2">The sequence shown here is derived from an EMBL/GenBank/DDBJ whole genome shotgun (WGS) entry which is preliminary data.</text>
</comment>
<evidence type="ECO:0000313" key="2">
    <source>
        <dbReference type="EMBL" id="KAJ9690041.1"/>
    </source>
</evidence>
<sequence>MSTQDISEKSVLRIMQREQERERRRIRDRQRRQSMSLEEREKHLARRRRNYQLRRQKADNSQSDSQCKQTSATTGGDQNTRNEYQAATTASELCVQSEVITHIGLNQGQDKLDVSSIKFEDVEAGGHKLAKFPRRLRLSHVRHLARSISDPMDELTGDNHPIGADAVTKKNASTKFGGTDRGSPKRLRLNHVKRLARAVHSTVKESADHKNKCEKEGTDWTSVKLKLC</sequence>
<keyword evidence="3" id="KW-1185">Reference proteome</keyword>
<feature type="compositionally biased region" description="Basic and acidic residues" evidence="1">
    <location>
        <begin position="16"/>
        <end position="25"/>
    </location>
</feature>
<feature type="region of interest" description="Disordered" evidence="1">
    <location>
        <begin position="16"/>
        <end position="80"/>
    </location>
</feature>
<proteinExistence type="predicted"/>
<dbReference type="Proteomes" id="UP001168098">
    <property type="component" value="Unassembled WGS sequence"/>
</dbReference>
<gene>
    <name evidence="2" type="ORF">PVL29_012616</name>
</gene>
<evidence type="ECO:0000313" key="3">
    <source>
        <dbReference type="Proteomes" id="UP001168098"/>
    </source>
</evidence>
<feature type="compositionally biased region" description="Basic residues" evidence="1">
    <location>
        <begin position="43"/>
        <end position="55"/>
    </location>
</feature>
<protein>
    <submittedName>
        <fullName evidence="2">Uncharacterized protein</fullName>
    </submittedName>
</protein>
<evidence type="ECO:0000256" key="1">
    <source>
        <dbReference type="SAM" id="MobiDB-lite"/>
    </source>
</evidence>
<name>A0AA39DMH9_VITRO</name>
<feature type="compositionally biased region" description="Polar residues" evidence="1">
    <location>
        <begin position="59"/>
        <end position="80"/>
    </location>
</feature>